<accession>A0ABQ7ADC7</accession>
<keyword evidence="2" id="KW-1185">Reference proteome</keyword>
<comment type="caution">
    <text evidence="1">The sequence shown here is derived from an EMBL/GenBank/DDBJ whole genome shotgun (WGS) entry which is preliminary data.</text>
</comment>
<sequence>MPPFFGIDLRVVNSSRSYIFIVFHQPKAGRSPSGVYGRNIGQTKARRCSTEPSVGVDAPSPPLYPATCSNLDEEILALSEIQAPTEGRSARGVLSRVVVFIR</sequence>
<dbReference type="EMBL" id="QGKV02002055">
    <property type="protein sequence ID" value="KAF3495699.1"/>
    <property type="molecule type" value="Genomic_DNA"/>
</dbReference>
<organism evidence="1 2">
    <name type="scientific">Brassica cretica</name>
    <name type="common">Mustard</name>
    <dbReference type="NCBI Taxonomy" id="69181"/>
    <lineage>
        <taxon>Eukaryota</taxon>
        <taxon>Viridiplantae</taxon>
        <taxon>Streptophyta</taxon>
        <taxon>Embryophyta</taxon>
        <taxon>Tracheophyta</taxon>
        <taxon>Spermatophyta</taxon>
        <taxon>Magnoliopsida</taxon>
        <taxon>eudicotyledons</taxon>
        <taxon>Gunneridae</taxon>
        <taxon>Pentapetalae</taxon>
        <taxon>rosids</taxon>
        <taxon>malvids</taxon>
        <taxon>Brassicales</taxon>
        <taxon>Brassicaceae</taxon>
        <taxon>Brassiceae</taxon>
        <taxon>Brassica</taxon>
    </lineage>
</organism>
<protein>
    <submittedName>
        <fullName evidence="1">Uncharacterized protein</fullName>
    </submittedName>
</protein>
<name>A0ABQ7ADC7_BRACR</name>
<evidence type="ECO:0000313" key="2">
    <source>
        <dbReference type="Proteomes" id="UP000266723"/>
    </source>
</evidence>
<dbReference type="Proteomes" id="UP000266723">
    <property type="component" value="Unassembled WGS sequence"/>
</dbReference>
<gene>
    <name evidence="1" type="ORF">DY000_02052975</name>
</gene>
<evidence type="ECO:0000313" key="1">
    <source>
        <dbReference type="EMBL" id="KAF3495699.1"/>
    </source>
</evidence>
<proteinExistence type="predicted"/>
<reference evidence="1 2" key="1">
    <citation type="journal article" date="2020" name="BMC Genomics">
        <title>Intraspecific diversification of the crop wild relative Brassica cretica Lam. using demographic model selection.</title>
        <authorList>
            <person name="Kioukis A."/>
            <person name="Michalopoulou V.A."/>
            <person name="Briers L."/>
            <person name="Pirintsos S."/>
            <person name="Studholme D.J."/>
            <person name="Pavlidis P."/>
            <person name="Sarris P.F."/>
        </authorList>
    </citation>
    <scope>NUCLEOTIDE SEQUENCE [LARGE SCALE GENOMIC DNA]</scope>
    <source>
        <strain evidence="2">cv. PFS-1207/04</strain>
    </source>
</reference>